<name>A0A0K0D8Q8_ANGCA</name>
<accession>A0A0K0D8Q8</accession>
<sequence>LVLRYITFVPRSTHSALWSFVNISYFCSSGFDNECSAQALVDLLPSIECLMEPLQLPPTVLALCGNGIVEDDEDCDCGPLRYLHEVDNNIYYRLTQVFFSVPSPRMRHTPSVMPFYTRC</sequence>
<evidence type="ECO:0000313" key="1">
    <source>
        <dbReference type="Proteomes" id="UP000035642"/>
    </source>
</evidence>
<evidence type="ECO:0000313" key="2">
    <source>
        <dbReference type="WBParaSite" id="ACAC_0000645301-mRNA-1"/>
    </source>
</evidence>
<reference evidence="1" key="1">
    <citation type="submission" date="2012-09" db="EMBL/GenBank/DDBJ databases">
        <authorList>
            <person name="Martin A.A."/>
        </authorList>
    </citation>
    <scope>NUCLEOTIDE SEQUENCE</scope>
</reference>
<reference evidence="2" key="2">
    <citation type="submission" date="2017-02" db="UniProtKB">
        <authorList>
            <consortium name="WormBaseParasite"/>
        </authorList>
    </citation>
    <scope>IDENTIFICATION</scope>
</reference>
<proteinExistence type="predicted"/>
<protein>
    <submittedName>
        <fullName evidence="2">NPC1_N domain-containing protein</fullName>
    </submittedName>
</protein>
<dbReference type="WBParaSite" id="ACAC_0000645301-mRNA-1">
    <property type="protein sequence ID" value="ACAC_0000645301-mRNA-1"/>
    <property type="gene ID" value="ACAC_0000645301"/>
</dbReference>
<dbReference type="Proteomes" id="UP000035642">
    <property type="component" value="Unassembled WGS sequence"/>
</dbReference>
<organism evidence="1 2">
    <name type="scientific">Angiostrongylus cantonensis</name>
    <name type="common">Rat lungworm</name>
    <dbReference type="NCBI Taxonomy" id="6313"/>
    <lineage>
        <taxon>Eukaryota</taxon>
        <taxon>Metazoa</taxon>
        <taxon>Ecdysozoa</taxon>
        <taxon>Nematoda</taxon>
        <taxon>Chromadorea</taxon>
        <taxon>Rhabditida</taxon>
        <taxon>Rhabditina</taxon>
        <taxon>Rhabditomorpha</taxon>
        <taxon>Strongyloidea</taxon>
        <taxon>Metastrongylidae</taxon>
        <taxon>Angiostrongylus</taxon>
    </lineage>
</organism>
<dbReference type="STRING" id="6313.A0A0K0D8Q8"/>
<keyword evidence="1" id="KW-1185">Reference proteome</keyword>
<dbReference type="AlphaFoldDB" id="A0A0K0D8Q8"/>